<sequence length="47" mass="5168">MVTASDQMLVLASAPPITTKTSTPLIFLDFPPELWVDGKRMYGVEVT</sequence>
<dbReference type="GeneID" id="5487675"/>
<protein>
    <submittedName>
        <fullName evidence="1">Uncharacterized protein</fullName>
    </submittedName>
</protein>
<dbReference type="Proteomes" id="UP000001312">
    <property type="component" value="Unassembled WGS sequence"/>
</dbReference>
<dbReference type="HOGENOM" id="CLU_3175668_0_0_1"/>
<accession>A7ENY8</accession>
<evidence type="ECO:0000313" key="2">
    <source>
        <dbReference type="Proteomes" id="UP000001312"/>
    </source>
</evidence>
<reference evidence="2" key="1">
    <citation type="journal article" date="2011" name="PLoS Genet.">
        <title>Genomic analysis of the necrotrophic fungal pathogens Sclerotinia sclerotiorum and Botrytis cinerea.</title>
        <authorList>
            <person name="Amselem J."/>
            <person name="Cuomo C.A."/>
            <person name="van Kan J.A."/>
            <person name="Viaud M."/>
            <person name="Benito E.P."/>
            <person name="Couloux A."/>
            <person name="Coutinho P.M."/>
            <person name="de Vries R.P."/>
            <person name="Dyer P.S."/>
            <person name="Fillinger S."/>
            <person name="Fournier E."/>
            <person name="Gout L."/>
            <person name="Hahn M."/>
            <person name="Kohn L."/>
            <person name="Lapalu N."/>
            <person name="Plummer K.M."/>
            <person name="Pradier J.M."/>
            <person name="Quevillon E."/>
            <person name="Sharon A."/>
            <person name="Simon A."/>
            <person name="ten Have A."/>
            <person name="Tudzynski B."/>
            <person name="Tudzynski P."/>
            <person name="Wincker P."/>
            <person name="Andrew M."/>
            <person name="Anthouard V."/>
            <person name="Beever R.E."/>
            <person name="Beffa R."/>
            <person name="Benoit I."/>
            <person name="Bouzid O."/>
            <person name="Brault B."/>
            <person name="Chen Z."/>
            <person name="Choquer M."/>
            <person name="Collemare J."/>
            <person name="Cotton P."/>
            <person name="Danchin E.G."/>
            <person name="Da Silva C."/>
            <person name="Gautier A."/>
            <person name="Giraud C."/>
            <person name="Giraud T."/>
            <person name="Gonzalez C."/>
            <person name="Grossetete S."/>
            <person name="Guldener U."/>
            <person name="Henrissat B."/>
            <person name="Howlett B.J."/>
            <person name="Kodira C."/>
            <person name="Kretschmer M."/>
            <person name="Lappartient A."/>
            <person name="Leroch M."/>
            <person name="Levis C."/>
            <person name="Mauceli E."/>
            <person name="Neuveglise C."/>
            <person name="Oeser B."/>
            <person name="Pearson M."/>
            <person name="Poulain J."/>
            <person name="Poussereau N."/>
            <person name="Quesneville H."/>
            <person name="Rascle C."/>
            <person name="Schumacher J."/>
            <person name="Segurens B."/>
            <person name="Sexton A."/>
            <person name="Silva E."/>
            <person name="Sirven C."/>
            <person name="Soanes D.M."/>
            <person name="Talbot N.J."/>
            <person name="Templeton M."/>
            <person name="Yandava C."/>
            <person name="Yarden O."/>
            <person name="Zeng Q."/>
            <person name="Rollins J.A."/>
            <person name="Lebrun M.H."/>
            <person name="Dickman M."/>
        </authorList>
    </citation>
    <scope>NUCLEOTIDE SEQUENCE [LARGE SCALE GENOMIC DNA]</scope>
    <source>
        <strain evidence="2">ATCC 18683 / 1980 / Ss-1</strain>
    </source>
</reference>
<dbReference type="EMBL" id="CH476629">
    <property type="protein sequence ID" value="EDO04554.1"/>
    <property type="molecule type" value="Genomic_DNA"/>
</dbReference>
<dbReference type="AlphaFoldDB" id="A7ENY8"/>
<dbReference type="KEGG" id="ssl:SS1G_07037"/>
<dbReference type="InParanoid" id="A7ENY8"/>
<keyword evidence="2" id="KW-1185">Reference proteome</keyword>
<organism evidence="1 2">
    <name type="scientific">Sclerotinia sclerotiorum (strain ATCC 18683 / 1980 / Ss-1)</name>
    <name type="common">White mold</name>
    <name type="synonym">Whetzelinia sclerotiorum</name>
    <dbReference type="NCBI Taxonomy" id="665079"/>
    <lineage>
        <taxon>Eukaryota</taxon>
        <taxon>Fungi</taxon>
        <taxon>Dikarya</taxon>
        <taxon>Ascomycota</taxon>
        <taxon>Pezizomycotina</taxon>
        <taxon>Leotiomycetes</taxon>
        <taxon>Helotiales</taxon>
        <taxon>Sclerotiniaceae</taxon>
        <taxon>Sclerotinia</taxon>
    </lineage>
</organism>
<dbReference type="RefSeq" id="XP_001591591.1">
    <property type="nucleotide sequence ID" value="XM_001591541.1"/>
</dbReference>
<evidence type="ECO:0000313" key="1">
    <source>
        <dbReference type="EMBL" id="EDO04554.1"/>
    </source>
</evidence>
<gene>
    <name evidence="1" type="ORF">SS1G_07037</name>
</gene>
<proteinExistence type="predicted"/>
<name>A7ENY8_SCLS1</name>